<dbReference type="InterPro" id="IPR004245">
    <property type="entry name" value="DUF229"/>
</dbReference>
<keyword evidence="2" id="KW-1185">Reference proteome</keyword>
<proteinExistence type="predicted"/>
<dbReference type="EMBL" id="JANEYG010000001">
    <property type="protein sequence ID" value="KAJ8925402.1"/>
    <property type="molecule type" value="Genomic_DNA"/>
</dbReference>
<dbReference type="Pfam" id="PF02995">
    <property type="entry name" value="DUF229"/>
    <property type="match status" value="1"/>
</dbReference>
<gene>
    <name evidence="1" type="ORF">NQ315_009234</name>
</gene>
<sequence length="656" mass="75749">MSGIKTPARNKKWLVLLVAAILIFLLYSVKKTMELNTSINELHTGSLPSFVNRSGALWSVDQKQTQIGYSNYLIDTPGCQIPNVDPFADDIKKFIQKESYTKCTDLELLTYIEKESGIVTLNVNTSLAYQYSWFPLRCCYSEIHRVDGYDDRISYTTCEYFREAVEIRHPFIKVECKNWFQKLYENVHATALSDNVQYNSTGLNNNSDTSFSVLLVAIDSMSKQNLRRTMPNSYKYLEDYFINLRGYIKIADNTYPNLMAILTGQNTDQLWESCPFCITNKRNKLKNPLSSCNLIWKQFSSFGYKTAYAEDACRLSTFNYAKIGFSDAPTDYYYRPYFLAAEKLKSKSSKCHNRFCSGPETTGERLLNTAKDFFVNIRDRPRFGLFWTNSFSHDNHNCPSAMDDKLLEFLSDHSFLRALKDTVFIFFSDHGFRFGDIRRTNTGWFEERLPFIYLRLPLGFQKRFPKEYKNVVLNSHRLTSPYDVYNTLQHILKLSNSSYEPGLSLGCDSCQSLFKEVSYNRTCEEAGISQRWCTCISYRDLPTTNASVRYLGLLVVRKVNKLVQNFTEGNKCMTYSFRSVHSAGISETRKNKDNKPVNYILLMVNAEPAAMFEATLEVTKDLEDVKVVDDINRLDSYESNSYCVSNSDLKMYCHCG</sequence>
<dbReference type="InterPro" id="IPR017850">
    <property type="entry name" value="Alkaline_phosphatase_core_sf"/>
</dbReference>
<dbReference type="PANTHER" id="PTHR10974">
    <property type="entry name" value="FI08016P-RELATED"/>
    <property type="match status" value="1"/>
</dbReference>
<dbReference type="Gene3D" id="3.40.720.10">
    <property type="entry name" value="Alkaline Phosphatase, subunit A"/>
    <property type="match status" value="1"/>
</dbReference>
<protein>
    <submittedName>
        <fullName evidence="1">Uncharacterized protein</fullName>
    </submittedName>
</protein>
<comment type="caution">
    <text evidence="1">The sequence shown here is derived from an EMBL/GenBank/DDBJ whole genome shotgun (WGS) entry which is preliminary data.</text>
</comment>
<dbReference type="GO" id="GO:0005615">
    <property type="term" value="C:extracellular space"/>
    <property type="evidence" value="ECO:0007669"/>
    <property type="project" value="TreeGrafter"/>
</dbReference>
<dbReference type="Proteomes" id="UP001159042">
    <property type="component" value="Unassembled WGS sequence"/>
</dbReference>
<name>A0AAV8WGP5_9CUCU</name>
<dbReference type="SUPFAM" id="SSF53649">
    <property type="entry name" value="Alkaline phosphatase-like"/>
    <property type="match status" value="1"/>
</dbReference>
<dbReference type="AlphaFoldDB" id="A0AAV8WGP5"/>
<evidence type="ECO:0000313" key="1">
    <source>
        <dbReference type="EMBL" id="KAJ8925402.1"/>
    </source>
</evidence>
<reference evidence="1 2" key="1">
    <citation type="journal article" date="2023" name="Insect Mol. Biol.">
        <title>Genome sequencing provides insights into the evolution of gene families encoding plant cell wall-degrading enzymes in longhorned beetles.</title>
        <authorList>
            <person name="Shin N.R."/>
            <person name="Okamura Y."/>
            <person name="Kirsch R."/>
            <person name="Pauchet Y."/>
        </authorList>
    </citation>
    <scope>NUCLEOTIDE SEQUENCE [LARGE SCALE GENOMIC DNA]</scope>
    <source>
        <strain evidence="1">EAD_L_NR</strain>
    </source>
</reference>
<dbReference type="FunFam" id="3.40.720.10:FF:000017">
    <property type="entry name" value="Predicted protein"/>
    <property type="match status" value="1"/>
</dbReference>
<dbReference type="CDD" id="cd16021">
    <property type="entry name" value="ALP_like"/>
    <property type="match status" value="1"/>
</dbReference>
<dbReference type="PANTHER" id="PTHR10974:SF9">
    <property type="entry name" value="DUF229 DOMAIN CONTAINING PROTEIN-RELATED"/>
    <property type="match status" value="1"/>
</dbReference>
<accession>A0AAV8WGP5</accession>
<evidence type="ECO:0000313" key="2">
    <source>
        <dbReference type="Proteomes" id="UP001159042"/>
    </source>
</evidence>
<organism evidence="1 2">
    <name type="scientific">Exocentrus adspersus</name>
    <dbReference type="NCBI Taxonomy" id="1586481"/>
    <lineage>
        <taxon>Eukaryota</taxon>
        <taxon>Metazoa</taxon>
        <taxon>Ecdysozoa</taxon>
        <taxon>Arthropoda</taxon>
        <taxon>Hexapoda</taxon>
        <taxon>Insecta</taxon>
        <taxon>Pterygota</taxon>
        <taxon>Neoptera</taxon>
        <taxon>Endopterygota</taxon>
        <taxon>Coleoptera</taxon>
        <taxon>Polyphaga</taxon>
        <taxon>Cucujiformia</taxon>
        <taxon>Chrysomeloidea</taxon>
        <taxon>Cerambycidae</taxon>
        <taxon>Lamiinae</taxon>
        <taxon>Acanthocinini</taxon>
        <taxon>Exocentrus</taxon>
    </lineage>
</organism>